<feature type="compositionally biased region" description="Basic and acidic residues" evidence="2">
    <location>
        <begin position="278"/>
        <end position="295"/>
    </location>
</feature>
<protein>
    <submittedName>
        <fullName evidence="3">Uncharacterized protein</fullName>
    </submittedName>
</protein>
<evidence type="ECO:0000313" key="3">
    <source>
        <dbReference type="EMBL" id="KAL0948607.1"/>
    </source>
</evidence>
<evidence type="ECO:0000313" key="4">
    <source>
        <dbReference type="Proteomes" id="UP001556367"/>
    </source>
</evidence>
<proteinExistence type="predicted"/>
<dbReference type="EMBL" id="JASNQZ010000014">
    <property type="protein sequence ID" value="KAL0948607.1"/>
    <property type="molecule type" value="Genomic_DNA"/>
</dbReference>
<organism evidence="3 4">
    <name type="scientific">Hohenbuehelia grisea</name>
    <dbReference type="NCBI Taxonomy" id="104357"/>
    <lineage>
        <taxon>Eukaryota</taxon>
        <taxon>Fungi</taxon>
        <taxon>Dikarya</taxon>
        <taxon>Basidiomycota</taxon>
        <taxon>Agaricomycotina</taxon>
        <taxon>Agaricomycetes</taxon>
        <taxon>Agaricomycetidae</taxon>
        <taxon>Agaricales</taxon>
        <taxon>Pleurotineae</taxon>
        <taxon>Pleurotaceae</taxon>
        <taxon>Hohenbuehelia</taxon>
    </lineage>
</organism>
<feature type="compositionally biased region" description="Basic residues" evidence="2">
    <location>
        <begin position="267"/>
        <end position="277"/>
    </location>
</feature>
<reference evidence="4" key="1">
    <citation type="submission" date="2024-06" db="EMBL/GenBank/DDBJ databases">
        <title>Multi-omics analyses provide insights into the biosynthesis of the anticancer antibiotic pleurotin in Hohenbuehelia grisea.</title>
        <authorList>
            <person name="Weaver J.A."/>
            <person name="Alberti F."/>
        </authorList>
    </citation>
    <scope>NUCLEOTIDE SEQUENCE [LARGE SCALE GENOMIC DNA]</scope>
    <source>
        <strain evidence="4">T-177</strain>
    </source>
</reference>
<gene>
    <name evidence="3" type="ORF">HGRIS_011164</name>
</gene>
<evidence type="ECO:0000256" key="2">
    <source>
        <dbReference type="SAM" id="MobiDB-lite"/>
    </source>
</evidence>
<sequence length="380" mass="43452">MPPPIDYNVLSELAGVTEAALNEKLQASLTFCHSWMYNRRRLEGHTYPVWDQIMASFAARDASLVDAPQFPIYTLSPSGVDPDESFGTVSDDDAKNGFPDYALLCLRYRRRQGADIPKYKVLPRGRQPLPLGNLPWAALPRWDELVIDYVGIPLFAELKKFPSRTHIDSKRFFEELCERLEEAMEQLEDYAKILFSDPLRRNQDSVVLLAAVGEWWRWRVMHRSETGLERPQTPDPVELDESMDRSEPQETPNEVADVDWSPEAATQKKKKKGTKRTKLTEAQRRAIAKAEKDKQTVEARMKKWREQREAGGDEPTPLRFLDQGEALEKVVDDPNDIVPLEDYWSGLLFLGSAASNQRMWYLSTYLTSIATARATDSTKG</sequence>
<feature type="coiled-coil region" evidence="1">
    <location>
        <begin position="170"/>
        <end position="197"/>
    </location>
</feature>
<comment type="caution">
    <text evidence="3">The sequence shown here is derived from an EMBL/GenBank/DDBJ whole genome shotgun (WGS) entry which is preliminary data.</text>
</comment>
<name>A0ABR3IZ04_9AGAR</name>
<accession>A0ABR3IZ04</accession>
<keyword evidence="4" id="KW-1185">Reference proteome</keyword>
<feature type="region of interest" description="Disordered" evidence="2">
    <location>
        <begin position="227"/>
        <end position="295"/>
    </location>
</feature>
<dbReference type="Proteomes" id="UP001556367">
    <property type="component" value="Unassembled WGS sequence"/>
</dbReference>
<keyword evidence="1" id="KW-0175">Coiled coil</keyword>
<evidence type="ECO:0000256" key="1">
    <source>
        <dbReference type="SAM" id="Coils"/>
    </source>
</evidence>